<reference evidence="1" key="1">
    <citation type="submission" date="2023-01" db="EMBL/GenBank/DDBJ databases">
        <title>Colletotrichum chrysophilum M932 genome sequence.</title>
        <authorList>
            <person name="Baroncelli R."/>
        </authorList>
    </citation>
    <scope>NUCLEOTIDE SEQUENCE</scope>
    <source>
        <strain evidence="1">M932</strain>
    </source>
</reference>
<sequence>MDLVRPYVDVPARPAAAELRLMPCSSGRGRICWLEMIRLIASSLTALCLLLPLRPAVLASQRRTMPTAPRHHWRPVFRSCGRSLLSDTDVAGRHSTFISCRLRECLLECFLLRHSPRAISLASPLKSATPLPVVQSSSARQISSRISVASRASLQCGNGRAHLPQLSGEHQRPVSRNSWTSLIDCINDRRNAVRRKAWTSAVSDLASSCHATLMPRSAWQISQRNRCLMTWCWLLWPCNHV</sequence>
<protein>
    <submittedName>
        <fullName evidence="1">Uncharacterized protein</fullName>
    </submittedName>
</protein>
<gene>
    <name evidence="1" type="ORF">CCHR01_01249</name>
</gene>
<name>A0AAD9ELG9_9PEZI</name>
<evidence type="ECO:0000313" key="1">
    <source>
        <dbReference type="EMBL" id="KAK1856184.1"/>
    </source>
</evidence>
<evidence type="ECO:0000313" key="2">
    <source>
        <dbReference type="Proteomes" id="UP001243330"/>
    </source>
</evidence>
<keyword evidence="2" id="KW-1185">Reference proteome</keyword>
<accession>A0AAD9ELG9</accession>
<proteinExistence type="predicted"/>
<dbReference type="Proteomes" id="UP001243330">
    <property type="component" value="Unassembled WGS sequence"/>
</dbReference>
<dbReference type="AlphaFoldDB" id="A0AAD9ELG9"/>
<organism evidence="1 2">
    <name type="scientific">Colletotrichum chrysophilum</name>
    <dbReference type="NCBI Taxonomy" id="1836956"/>
    <lineage>
        <taxon>Eukaryota</taxon>
        <taxon>Fungi</taxon>
        <taxon>Dikarya</taxon>
        <taxon>Ascomycota</taxon>
        <taxon>Pezizomycotina</taxon>
        <taxon>Sordariomycetes</taxon>
        <taxon>Hypocreomycetidae</taxon>
        <taxon>Glomerellales</taxon>
        <taxon>Glomerellaceae</taxon>
        <taxon>Colletotrichum</taxon>
        <taxon>Colletotrichum gloeosporioides species complex</taxon>
    </lineage>
</organism>
<comment type="caution">
    <text evidence="1">The sequence shown here is derived from an EMBL/GenBank/DDBJ whole genome shotgun (WGS) entry which is preliminary data.</text>
</comment>
<dbReference type="EMBL" id="JAQOWY010000012">
    <property type="protein sequence ID" value="KAK1856184.1"/>
    <property type="molecule type" value="Genomic_DNA"/>
</dbReference>